<feature type="domain" description="Major facilitator superfamily (MFS) profile" evidence="5">
    <location>
        <begin position="1"/>
        <end position="77"/>
    </location>
</feature>
<feature type="transmembrane region" description="Helical" evidence="4">
    <location>
        <begin position="12"/>
        <end position="29"/>
    </location>
</feature>
<evidence type="ECO:0000256" key="3">
    <source>
        <dbReference type="ARBA" id="ARBA00023136"/>
    </source>
</evidence>
<dbReference type="AlphaFoldDB" id="A0A5K7ZI89"/>
<evidence type="ECO:0000313" key="6">
    <source>
        <dbReference type="EMBL" id="BBO80716.1"/>
    </source>
</evidence>
<name>A0A5K7ZI89_9BACT</name>
<dbReference type="KEGG" id="dov:DSCO28_12820"/>
<dbReference type="SUPFAM" id="SSF103473">
    <property type="entry name" value="MFS general substrate transporter"/>
    <property type="match status" value="1"/>
</dbReference>
<evidence type="ECO:0000256" key="1">
    <source>
        <dbReference type="ARBA" id="ARBA00022692"/>
    </source>
</evidence>
<dbReference type="InterPro" id="IPR036259">
    <property type="entry name" value="MFS_trans_sf"/>
</dbReference>
<dbReference type="RefSeq" id="WP_231714080.1">
    <property type="nucleotide sequence ID" value="NZ_AP021876.1"/>
</dbReference>
<dbReference type="EMBL" id="AP021876">
    <property type="protein sequence ID" value="BBO80716.1"/>
    <property type="molecule type" value="Genomic_DNA"/>
</dbReference>
<dbReference type="Proteomes" id="UP000425960">
    <property type="component" value="Chromosome"/>
</dbReference>
<dbReference type="PROSITE" id="PS50850">
    <property type="entry name" value="MFS"/>
    <property type="match status" value="1"/>
</dbReference>
<dbReference type="Gene3D" id="1.20.1250.20">
    <property type="entry name" value="MFS general substrate transporter like domains"/>
    <property type="match status" value="1"/>
</dbReference>
<reference evidence="6 7" key="1">
    <citation type="submission" date="2019-11" db="EMBL/GenBank/DDBJ databases">
        <title>Comparative genomics of hydrocarbon-degrading Desulfosarcina strains.</title>
        <authorList>
            <person name="Watanabe M."/>
            <person name="Kojima H."/>
            <person name="Fukui M."/>
        </authorList>
    </citation>
    <scope>NUCLEOTIDE SEQUENCE [LARGE SCALE GENOMIC DNA]</scope>
    <source>
        <strain evidence="6 7">28bB2T</strain>
    </source>
</reference>
<dbReference type="InterPro" id="IPR020846">
    <property type="entry name" value="MFS_dom"/>
</dbReference>
<organism evidence="6 7">
    <name type="scientific">Desulfosarcina ovata subsp. sediminis</name>
    <dbReference type="NCBI Taxonomy" id="885957"/>
    <lineage>
        <taxon>Bacteria</taxon>
        <taxon>Pseudomonadati</taxon>
        <taxon>Thermodesulfobacteriota</taxon>
        <taxon>Desulfobacteria</taxon>
        <taxon>Desulfobacterales</taxon>
        <taxon>Desulfosarcinaceae</taxon>
        <taxon>Desulfosarcina</taxon>
    </lineage>
</organism>
<protein>
    <recommendedName>
        <fullName evidence="5">Major facilitator superfamily (MFS) profile domain-containing protein</fullName>
    </recommendedName>
</protein>
<keyword evidence="2 4" id="KW-1133">Transmembrane helix</keyword>
<evidence type="ECO:0000313" key="7">
    <source>
        <dbReference type="Proteomes" id="UP000425960"/>
    </source>
</evidence>
<sequence length="77" mass="8674">MSRIFLRSCQVYLIAGINRFLAFIVQPVAGYVADRYQGRSIILGGLMMTVVFIPLSGIAGNYWIIVRAWPVRVLSVR</sequence>
<proteinExistence type="predicted"/>
<keyword evidence="3 4" id="KW-0472">Membrane</keyword>
<dbReference type="GO" id="GO:0022857">
    <property type="term" value="F:transmembrane transporter activity"/>
    <property type="evidence" value="ECO:0007669"/>
    <property type="project" value="InterPro"/>
</dbReference>
<evidence type="ECO:0000256" key="2">
    <source>
        <dbReference type="ARBA" id="ARBA00022989"/>
    </source>
</evidence>
<feature type="transmembrane region" description="Helical" evidence="4">
    <location>
        <begin position="41"/>
        <end position="65"/>
    </location>
</feature>
<keyword evidence="1 4" id="KW-0812">Transmembrane</keyword>
<evidence type="ECO:0000256" key="4">
    <source>
        <dbReference type="SAM" id="Phobius"/>
    </source>
</evidence>
<accession>A0A5K7ZI89</accession>
<evidence type="ECO:0000259" key="5">
    <source>
        <dbReference type="PROSITE" id="PS50850"/>
    </source>
</evidence>
<gene>
    <name evidence="6" type="ORF">DSCO28_12820</name>
</gene>